<organism evidence="3 4">
    <name type="scientific">Tolypocladium paradoxum</name>
    <dbReference type="NCBI Taxonomy" id="94208"/>
    <lineage>
        <taxon>Eukaryota</taxon>
        <taxon>Fungi</taxon>
        <taxon>Dikarya</taxon>
        <taxon>Ascomycota</taxon>
        <taxon>Pezizomycotina</taxon>
        <taxon>Sordariomycetes</taxon>
        <taxon>Hypocreomycetidae</taxon>
        <taxon>Hypocreales</taxon>
        <taxon>Ophiocordycipitaceae</taxon>
        <taxon>Tolypocladium</taxon>
    </lineage>
</organism>
<dbReference type="Pfam" id="PF23867">
    <property type="entry name" value="Mmc1_N"/>
    <property type="match status" value="1"/>
</dbReference>
<protein>
    <recommendedName>
        <fullName evidence="2">Mmc1 C-terminal domain-containing protein</fullName>
    </recommendedName>
</protein>
<feature type="compositionally biased region" description="Basic and acidic residues" evidence="1">
    <location>
        <begin position="471"/>
        <end position="485"/>
    </location>
</feature>
<reference evidence="3 4" key="1">
    <citation type="submission" date="2018-01" db="EMBL/GenBank/DDBJ databases">
        <title>Harnessing the power of phylogenomics to disentangle the directionality and signatures of interkingdom host jumping in the parasitic fungal genus Tolypocladium.</title>
        <authorList>
            <person name="Quandt C.A."/>
            <person name="Patterson W."/>
            <person name="Spatafora J.W."/>
        </authorList>
    </citation>
    <scope>NUCLEOTIDE SEQUENCE [LARGE SCALE GENOMIC DNA]</scope>
    <source>
        <strain evidence="3 4">NRBC 100945</strain>
    </source>
</reference>
<keyword evidence="4" id="KW-1185">Reference proteome</keyword>
<accession>A0A2S4KU76</accession>
<dbReference type="EMBL" id="PKSG01000656">
    <property type="protein sequence ID" value="POR33721.1"/>
    <property type="molecule type" value="Genomic_DNA"/>
</dbReference>
<feature type="compositionally biased region" description="Low complexity" evidence="1">
    <location>
        <begin position="7"/>
        <end position="20"/>
    </location>
</feature>
<feature type="domain" description="Mmc1 C-terminal" evidence="2">
    <location>
        <begin position="385"/>
        <end position="594"/>
    </location>
</feature>
<dbReference type="STRING" id="94208.A0A2S4KU76"/>
<dbReference type="AlphaFoldDB" id="A0A2S4KU76"/>
<evidence type="ECO:0000259" key="2">
    <source>
        <dbReference type="Pfam" id="PF23868"/>
    </source>
</evidence>
<comment type="caution">
    <text evidence="3">The sequence shown here is derived from an EMBL/GenBank/DDBJ whole genome shotgun (WGS) entry which is preliminary data.</text>
</comment>
<gene>
    <name evidence="3" type="ORF">TPAR_06071</name>
</gene>
<sequence>MASKTTLLPRSGQRRLLLGPGRRHQTPICPFCSFVPRTSGTQPRTARHDVGSRRWQSTTTTTATTTSTDPRVELERTLLELQTRAPNLVNLSRLQLALQGLRQSPGEEVVRVAILGLGDGGSGAGPTARRVLGMLLADPLVDEEAWERELEAHDPSRPLIVRVAPSRGDVGLELSTDTALHELHVSSPELNGFNLELLLMDVSAPYGYGAPGAVSIQALEDAVLVPTVDVPSVEDRVSPVTTPVHQALLVADGLMGAVNVSALPVSESSGSIKAAVQMEGVSKQQLQADFDVIDVSLAEQGVQLFRQGPQHAMDYERLWFASNLPALTTWLKAGARSTERATKPAVRQLIASLLRGTISSIQAEQARKLWRTPATQGTSPPGALDERLAEWAQHAHAELQDELDLAFTGRRWRKLGWWKLFWRVDDVAMLTNEMLSQRFMPTAEQELVYLTGRIAELGGDSPTYPQPVSSRDGETPGSEKRRLGSGEHAPAVAATASSALPKWPGHIAFTRRYLQNETVPALQSLAQKLVMQSLGTSGITTSLAALLYVSSLASSLYEAGAVAALGIVYSLGRMQKKWETARGFWEGEVREEGRKAVRAAEASVATVLEDGGARKAVGQQTEELQKARDLVARAEDALARMK</sequence>
<feature type="compositionally biased region" description="Low complexity" evidence="1">
    <location>
        <begin position="57"/>
        <end position="68"/>
    </location>
</feature>
<dbReference type="OrthoDB" id="5319015at2759"/>
<evidence type="ECO:0000256" key="1">
    <source>
        <dbReference type="SAM" id="MobiDB-lite"/>
    </source>
</evidence>
<proteinExistence type="predicted"/>
<evidence type="ECO:0000313" key="3">
    <source>
        <dbReference type="EMBL" id="POR33721.1"/>
    </source>
</evidence>
<dbReference type="PANTHER" id="PTHR38644">
    <property type="entry name" value="EXPRESSED PROTEIN"/>
    <property type="match status" value="1"/>
</dbReference>
<name>A0A2S4KU76_9HYPO</name>
<feature type="region of interest" description="Disordered" evidence="1">
    <location>
        <begin position="36"/>
        <end position="68"/>
    </location>
</feature>
<dbReference type="InterPro" id="IPR056196">
    <property type="entry name" value="Mmc1_C"/>
</dbReference>
<dbReference type="PANTHER" id="PTHR38644:SF1">
    <property type="entry name" value="EXPRESSED PROTEIN"/>
    <property type="match status" value="1"/>
</dbReference>
<feature type="region of interest" description="Disordered" evidence="1">
    <location>
        <begin position="458"/>
        <end position="488"/>
    </location>
</feature>
<dbReference type="Pfam" id="PF23868">
    <property type="entry name" value="Mmc1_C"/>
    <property type="match status" value="1"/>
</dbReference>
<dbReference type="Proteomes" id="UP000237481">
    <property type="component" value="Unassembled WGS sequence"/>
</dbReference>
<evidence type="ECO:0000313" key="4">
    <source>
        <dbReference type="Proteomes" id="UP000237481"/>
    </source>
</evidence>
<feature type="region of interest" description="Disordered" evidence="1">
    <location>
        <begin position="1"/>
        <end position="22"/>
    </location>
</feature>